<evidence type="ECO:0000313" key="12">
    <source>
        <dbReference type="Proteomes" id="UP001158045"/>
    </source>
</evidence>
<dbReference type="GO" id="GO:0004824">
    <property type="term" value="F:lysine-tRNA ligase activity"/>
    <property type="evidence" value="ECO:0007669"/>
    <property type="project" value="UniProtKB-EC"/>
</dbReference>
<name>A0ABT6NCQ3_9FIRM</name>
<dbReference type="InterPro" id="IPR008925">
    <property type="entry name" value="aa_tRNA-synth_I_cd-bd_sf"/>
</dbReference>
<comment type="subcellular location">
    <subcellularLocation>
        <location evidence="1 10">Cytoplasm</location>
    </subcellularLocation>
</comment>
<dbReference type="Proteomes" id="UP001158045">
    <property type="component" value="Unassembled WGS sequence"/>
</dbReference>
<evidence type="ECO:0000256" key="8">
    <source>
        <dbReference type="ARBA" id="ARBA00023146"/>
    </source>
</evidence>
<sequence>MHWANETAQRLIENHKNAETIVCASGISPSGHVHIGNFREVVTTHFVVKALETQGVKARFLFSWDDYDRFRKVPSGIPEHFSQYIGLPYSEVPDPFGCHRSYAEHFEKEFESALEAFGIEPEFIYQSQMYQSGIYTDAIREAMINRFQIYDVINSFKTQEWDETERQRYYPINIYCRACGKDTMTHIHYDEDEDSLEYQCECGHHEYTELEGFNRIKLTWKVDWPMRWRHENVMFEPGGRDHSSENGSFQVSTTVSNRIFSRPAPDYIAYEFIGLKGNSAKMSSSTGHLITPADLLKVYPREIILFIFAKYHHTDAFDIGLDEDINRMFTEYERLLGKYLSEAPLDDTILEMLMLSGADDSNLHLAPKFSSIASTLPLVGFDRALLMKLMTDFDYTDPVVAKSFHMKCTWAKFWLENLNTKRLPTIQDMFNAYYYKTLNNQEKNWIDAFKVMIENQNIDPSTSDDLMTAIYDIVQHEIPSIRRKQQKRFFEIIYRLVLGQSNGPQISILLQMVPRNQMIKLLSA</sequence>
<dbReference type="SUPFAM" id="SSF52374">
    <property type="entry name" value="Nucleotidylyl transferase"/>
    <property type="match status" value="1"/>
</dbReference>
<dbReference type="InterPro" id="IPR020751">
    <property type="entry name" value="aa-tRNA-synth_I_codon-bd_sub2"/>
</dbReference>
<feature type="short sequence motif" description="'HIGH' region" evidence="10">
    <location>
        <begin position="29"/>
        <end position="37"/>
    </location>
</feature>
<comment type="caution">
    <text evidence="11">The sequence shown here is derived from an EMBL/GenBank/DDBJ whole genome shotgun (WGS) entry which is preliminary data.</text>
</comment>
<keyword evidence="8 10" id="KW-0030">Aminoacyl-tRNA synthetase</keyword>
<dbReference type="SUPFAM" id="SSF48163">
    <property type="entry name" value="An anticodon-binding domain of class I aminoacyl-tRNA synthetases"/>
    <property type="match status" value="1"/>
</dbReference>
<evidence type="ECO:0000313" key="11">
    <source>
        <dbReference type="EMBL" id="MDH8678197.1"/>
    </source>
</evidence>
<keyword evidence="4 10" id="KW-0436">Ligase</keyword>
<evidence type="ECO:0000256" key="5">
    <source>
        <dbReference type="ARBA" id="ARBA00022741"/>
    </source>
</evidence>
<feature type="short sequence motif" description="'KMSKS' region" evidence="10">
    <location>
        <begin position="281"/>
        <end position="285"/>
    </location>
</feature>
<keyword evidence="12" id="KW-1185">Reference proteome</keyword>
<evidence type="ECO:0000256" key="1">
    <source>
        <dbReference type="ARBA" id="ARBA00004496"/>
    </source>
</evidence>
<dbReference type="PANTHER" id="PTHR37940">
    <property type="entry name" value="LYSINE--TRNA LIGASE"/>
    <property type="match status" value="1"/>
</dbReference>
<dbReference type="InterPro" id="IPR002904">
    <property type="entry name" value="Lys-tRNA-ligase"/>
</dbReference>
<proteinExistence type="inferred from homology"/>
<evidence type="ECO:0000256" key="10">
    <source>
        <dbReference type="HAMAP-Rule" id="MF_00177"/>
    </source>
</evidence>
<evidence type="ECO:0000256" key="7">
    <source>
        <dbReference type="ARBA" id="ARBA00022917"/>
    </source>
</evidence>
<dbReference type="EC" id="6.1.1.6" evidence="10"/>
<keyword evidence="3 10" id="KW-0963">Cytoplasm</keyword>
<dbReference type="InterPro" id="IPR042078">
    <property type="entry name" value="Lys-tRNA-ligase_SC_fold"/>
</dbReference>
<dbReference type="Gene3D" id="6.10.20.10">
    <property type="entry name" value="Lysine tRNA ligase, stem contact fold domain"/>
    <property type="match status" value="1"/>
</dbReference>
<dbReference type="RefSeq" id="WP_281094025.1">
    <property type="nucleotide sequence ID" value="NZ_JARYZI010000004.1"/>
</dbReference>
<evidence type="ECO:0000256" key="9">
    <source>
        <dbReference type="ARBA" id="ARBA00048573"/>
    </source>
</evidence>
<dbReference type="Gene3D" id="3.40.50.620">
    <property type="entry name" value="HUPs"/>
    <property type="match status" value="2"/>
</dbReference>
<keyword evidence="6 10" id="KW-0067">ATP-binding</keyword>
<dbReference type="InterPro" id="IPR014729">
    <property type="entry name" value="Rossmann-like_a/b/a_fold"/>
</dbReference>
<gene>
    <name evidence="10 11" type="primary">lysS</name>
    <name evidence="11" type="ORF">QE109_08560</name>
</gene>
<dbReference type="EMBL" id="JARYZI010000004">
    <property type="protein sequence ID" value="MDH8678197.1"/>
    <property type="molecule type" value="Genomic_DNA"/>
</dbReference>
<comment type="caution">
    <text evidence="10">Lacks conserved residue(s) required for the propagation of feature annotation.</text>
</comment>
<comment type="catalytic activity">
    <reaction evidence="9 10">
        <text>tRNA(Lys) + L-lysine + ATP = L-lysyl-tRNA(Lys) + AMP + diphosphate</text>
        <dbReference type="Rhea" id="RHEA:20792"/>
        <dbReference type="Rhea" id="RHEA-COMP:9696"/>
        <dbReference type="Rhea" id="RHEA-COMP:9697"/>
        <dbReference type="ChEBI" id="CHEBI:30616"/>
        <dbReference type="ChEBI" id="CHEBI:32551"/>
        <dbReference type="ChEBI" id="CHEBI:33019"/>
        <dbReference type="ChEBI" id="CHEBI:78442"/>
        <dbReference type="ChEBI" id="CHEBI:78529"/>
        <dbReference type="ChEBI" id="CHEBI:456215"/>
        <dbReference type="EC" id="6.1.1.6"/>
    </reaction>
</comment>
<reference evidence="11 12" key="1">
    <citation type="submission" date="2023-04" db="EMBL/GenBank/DDBJ databases">
        <title>Fusibacter bizertensis strain WBS, isolated from littoral bottom sediments of the Arctic seas - biochemical and genomic analysis.</title>
        <authorList>
            <person name="Brioukhanov A.L."/>
        </authorList>
    </citation>
    <scope>NUCLEOTIDE SEQUENCE [LARGE SCALE GENOMIC DNA]</scope>
    <source>
        <strain evidence="11 12">WBS</strain>
    </source>
</reference>
<evidence type="ECO:0000256" key="2">
    <source>
        <dbReference type="ARBA" id="ARBA00005594"/>
    </source>
</evidence>
<protein>
    <recommendedName>
        <fullName evidence="10">Lysine--tRNA ligase</fullName>
        <ecNumber evidence="10">6.1.1.6</ecNumber>
    </recommendedName>
    <alternativeName>
        <fullName evidence="10">Lysyl-tRNA synthetase</fullName>
        <shortName evidence="10">LysRS</shortName>
    </alternativeName>
</protein>
<evidence type="ECO:0000256" key="4">
    <source>
        <dbReference type="ARBA" id="ARBA00022598"/>
    </source>
</evidence>
<evidence type="ECO:0000256" key="3">
    <source>
        <dbReference type="ARBA" id="ARBA00022490"/>
    </source>
</evidence>
<dbReference type="HAMAP" id="MF_00177">
    <property type="entry name" value="Lys_tRNA_synth_class1"/>
    <property type="match status" value="1"/>
</dbReference>
<comment type="similarity">
    <text evidence="2 10">Belongs to the class-I aminoacyl-tRNA synthetase family.</text>
</comment>
<keyword evidence="5 10" id="KW-0547">Nucleotide-binding</keyword>
<accession>A0ABT6NCQ3</accession>
<dbReference type="PANTHER" id="PTHR37940:SF1">
    <property type="entry name" value="LYSINE--TRNA LIGASE"/>
    <property type="match status" value="1"/>
</dbReference>
<evidence type="ECO:0000256" key="6">
    <source>
        <dbReference type="ARBA" id="ARBA00022840"/>
    </source>
</evidence>
<dbReference type="Pfam" id="PF01921">
    <property type="entry name" value="tRNA-synt_1f"/>
    <property type="match status" value="1"/>
</dbReference>
<organism evidence="11 12">
    <name type="scientific">Fusibacter bizertensis</name>
    <dbReference type="NCBI Taxonomy" id="1488331"/>
    <lineage>
        <taxon>Bacteria</taxon>
        <taxon>Bacillati</taxon>
        <taxon>Bacillota</taxon>
        <taxon>Clostridia</taxon>
        <taxon>Eubacteriales</taxon>
        <taxon>Eubacteriales Family XII. Incertae Sedis</taxon>
        <taxon>Fusibacter</taxon>
    </lineage>
</organism>
<dbReference type="NCBIfam" id="TIGR00467">
    <property type="entry name" value="lysS_arch"/>
    <property type="match status" value="1"/>
</dbReference>
<dbReference type="PROSITE" id="PS00178">
    <property type="entry name" value="AA_TRNA_LIGASE_I"/>
    <property type="match status" value="1"/>
</dbReference>
<keyword evidence="7 10" id="KW-0648">Protein biosynthesis</keyword>
<dbReference type="Gene3D" id="1.10.10.350">
    <property type="match status" value="1"/>
</dbReference>
<dbReference type="InterPro" id="IPR001412">
    <property type="entry name" value="aa-tRNA-synth_I_CS"/>
</dbReference>